<gene>
    <name evidence="2" type="ORF">VOI32_26585</name>
</gene>
<dbReference type="RefSeq" id="WP_176956996.1">
    <property type="nucleotide sequence ID" value="NZ_CP015959.1"/>
</dbReference>
<keyword evidence="3" id="KW-1185">Reference proteome</keyword>
<accession>A0ABV0E293</accession>
<evidence type="ECO:0000256" key="1">
    <source>
        <dbReference type="SAM" id="Phobius"/>
    </source>
</evidence>
<sequence length="52" mass="5572">MMNVWFNGRNTQADRRCGSAGRYIRRAAGFTIVGAGAVIGMVRLAAWLSNAG</sequence>
<protein>
    <submittedName>
        <fullName evidence="2">Uncharacterized protein</fullName>
    </submittedName>
</protein>
<comment type="caution">
    <text evidence="2">The sequence shown here is derived from an EMBL/GenBank/DDBJ whole genome shotgun (WGS) entry which is preliminary data.</text>
</comment>
<dbReference type="EMBL" id="JAYLVJ010000038">
    <property type="protein sequence ID" value="MEO1757491.1"/>
    <property type="molecule type" value="Genomic_DNA"/>
</dbReference>
<keyword evidence="1" id="KW-0472">Membrane</keyword>
<reference evidence="2 3" key="1">
    <citation type="submission" date="2024-01" db="EMBL/GenBank/DDBJ databases">
        <title>The diversity of rhizobia nodulating Mimosa spp. in eleven states of Brazil covering several biomes is determined by host plant, location, and edaphic factors.</title>
        <authorList>
            <person name="Rouws L."/>
            <person name="Barauna A."/>
            <person name="Beukes C."/>
            <person name="De Faria S.M."/>
            <person name="Gross E."/>
            <person name="Dos Reis Junior F.B."/>
            <person name="Simon M."/>
            <person name="Maluk M."/>
            <person name="Odee D.W."/>
            <person name="Kenicer G."/>
            <person name="Young J.P.W."/>
            <person name="Reis V.M."/>
            <person name="Zilli J."/>
            <person name="James E.K."/>
        </authorList>
    </citation>
    <scope>NUCLEOTIDE SEQUENCE [LARGE SCALE GENOMIC DNA]</scope>
    <source>
        <strain evidence="2 3">JHI1651</strain>
    </source>
</reference>
<evidence type="ECO:0000313" key="3">
    <source>
        <dbReference type="Proteomes" id="UP001462961"/>
    </source>
</evidence>
<keyword evidence="1" id="KW-0812">Transmembrane</keyword>
<proteinExistence type="predicted"/>
<organism evidence="2 3">
    <name type="scientific">Paraburkholderia caribensis</name>
    <dbReference type="NCBI Taxonomy" id="75105"/>
    <lineage>
        <taxon>Bacteria</taxon>
        <taxon>Pseudomonadati</taxon>
        <taxon>Pseudomonadota</taxon>
        <taxon>Betaproteobacteria</taxon>
        <taxon>Burkholderiales</taxon>
        <taxon>Burkholderiaceae</taxon>
        <taxon>Paraburkholderia</taxon>
    </lineage>
</organism>
<evidence type="ECO:0000313" key="2">
    <source>
        <dbReference type="EMBL" id="MEO1757491.1"/>
    </source>
</evidence>
<dbReference type="Proteomes" id="UP001462961">
    <property type="component" value="Unassembled WGS sequence"/>
</dbReference>
<name>A0ABV0E293_9BURK</name>
<keyword evidence="1" id="KW-1133">Transmembrane helix</keyword>
<feature type="transmembrane region" description="Helical" evidence="1">
    <location>
        <begin position="27"/>
        <end position="48"/>
    </location>
</feature>